<feature type="region of interest" description="Disordered" evidence="1">
    <location>
        <begin position="32"/>
        <end position="104"/>
    </location>
</feature>
<gene>
    <name evidence="2" type="ORF">CEPIT_LOCUS5559</name>
</gene>
<organism evidence="2 3">
    <name type="scientific">Cuscuta epithymum</name>
    <dbReference type="NCBI Taxonomy" id="186058"/>
    <lineage>
        <taxon>Eukaryota</taxon>
        <taxon>Viridiplantae</taxon>
        <taxon>Streptophyta</taxon>
        <taxon>Embryophyta</taxon>
        <taxon>Tracheophyta</taxon>
        <taxon>Spermatophyta</taxon>
        <taxon>Magnoliopsida</taxon>
        <taxon>eudicotyledons</taxon>
        <taxon>Gunneridae</taxon>
        <taxon>Pentapetalae</taxon>
        <taxon>asterids</taxon>
        <taxon>lamiids</taxon>
        <taxon>Solanales</taxon>
        <taxon>Convolvulaceae</taxon>
        <taxon>Cuscuteae</taxon>
        <taxon>Cuscuta</taxon>
        <taxon>Cuscuta subgen. Cuscuta</taxon>
    </lineage>
</organism>
<protein>
    <submittedName>
        <fullName evidence="2">Uncharacterized protein</fullName>
    </submittedName>
</protein>
<comment type="caution">
    <text evidence="2">The sequence shown here is derived from an EMBL/GenBank/DDBJ whole genome shotgun (WGS) entry which is preliminary data.</text>
</comment>
<accession>A0AAV0CJE2</accession>
<dbReference type="EMBL" id="CAMAPF010000029">
    <property type="protein sequence ID" value="CAH9075642.1"/>
    <property type="molecule type" value="Genomic_DNA"/>
</dbReference>
<feature type="compositionally biased region" description="Gly residues" evidence="1">
    <location>
        <begin position="52"/>
        <end position="61"/>
    </location>
</feature>
<keyword evidence="3" id="KW-1185">Reference proteome</keyword>
<dbReference type="AlphaFoldDB" id="A0AAV0CJE2"/>
<evidence type="ECO:0000313" key="3">
    <source>
        <dbReference type="Proteomes" id="UP001152523"/>
    </source>
</evidence>
<evidence type="ECO:0000313" key="2">
    <source>
        <dbReference type="EMBL" id="CAH9075642.1"/>
    </source>
</evidence>
<evidence type="ECO:0000256" key="1">
    <source>
        <dbReference type="SAM" id="MobiDB-lite"/>
    </source>
</evidence>
<sequence>MADVDILSNSKSANIMAYLFRMSCYNGCGAQASGDGSGGGWRHRSDGDGMDGDAGVGSGGGKGRRWVAMMRQQGCGRRRRGRRGRQEAAHLPARAATGGAVSGEGGGRMCRRLVWLLLHESYF</sequence>
<reference evidence="2" key="1">
    <citation type="submission" date="2022-07" db="EMBL/GenBank/DDBJ databases">
        <authorList>
            <person name="Macas J."/>
            <person name="Novak P."/>
            <person name="Neumann P."/>
        </authorList>
    </citation>
    <scope>NUCLEOTIDE SEQUENCE</scope>
</reference>
<proteinExistence type="predicted"/>
<dbReference type="Proteomes" id="UP001152523">
    <property type="component" value="Unassembled WGS sequence"/>
</dbReference>
<name>A0AAV0CJE2_9ASTE</name>